<dbReference type="EMBL" id="JABTTQ020000006">
    <property type="protein sequence ID" value="KAK6153093.1"/>
    <property type="molecule type" value="Genomic_DNA"/>
</dbReference>
<proteinExistence type="predicted"/>
<evidence type="ECO:0000256" key="1">
    <source>
        <dbReference type="SAM" id="MobiDB-lite"/>
    </source>
</evidence>
<accession>A0ABR0X1F5</accession>
<feature type="compositionally biased region" description="Basic and acidic residues" evidence="1">
    <location>
        <begin position="250"/>
        <end position="262"/>
    </location>
</feature>
<gene>
    <name evidence="2" type="ORF">DH2020_012732</name>
</gene>
<evidence type="ECO:0000313" key="2">
    <source>
        <dbReference type="EMBL" id="KAK6153093.1"/>
    </source>
</evidence>
<keyword evidence="3" id="KW-1185">Reference proteome</keyword>
<comment type="caution">
    <text evidence="2">The sequence shown here is derived from an EMBL/GenBank/DDBJ whole genome shotgun (WGS) entry which is preliminary data.</text>
</comment>
<evidence type="ECO:0000313" key="3">
    <source>
        <dbReference type="Proteomes" id="UP001318860"/>
    </source>
</evidence>
<organism evidence="2 3">
    <name type="scientific">Rehmannia glutinosa</name>
    <name type="common">Chinese foxglove</name>
    <dbReference type="NCBI Taxonomy" id="99300"/>
    <lineage>
        <taxon>Eukaryota</taxon>
        <taxon>Viridiplantae</taxon>
        <taxon>Streptophyta</taxon>
        <taxon>Embryophyta</taxon>
        <taxon>Tracheophyta</taxon>
        <taxon>Spermatophyta</taxon>
        <taxon>Magnoliopsida</taxon>
        <taxon>eudicotyledons</taxon>
        <taxon>Gunneridae</taxon>
        <taxon>Pentapetalae</taxon>
        <taxon>asterids</taxon>
        <taxon>lamiids</taxon>
        <taxon>Lamiales</taxon>
        <taxon>Orobanchaceae</taxon>
        <taxon>Rehmannieae</taxon>
        <taxon>Rehmannia</taxon>
    </lineage>
</organism>
<reference evidence="2 3" key="1">
    <citation type="journal article" date="2021" name="Comput. Struct. Biotechnol. J.">
        <title>De novo genome assembly of the potent medicinal plant Rehmannia glutinosa using nanopore technology.</title>
        <authorList>
            <person name="Ma L."/>
            <person name="Dong C."/>
            <person name="Song C."/>
            <person name="Wang X."/>
            <person name="Zheng X."/>
            <person name="Niu Y."/>
            <person name="Chen S."/>
            <person name="Feng W."/>
        </authorList>
    </citation>
    <scope>NUCLEOTIDE SEQUENCE [LARGE SCALE GENOMIC DNA]</scope>
    <source>
        <strain evidence="2">DH-2019</strain>
    </source>
</reference>
<name>A0ABR0X1F5_REHGL</name>
<protein>
    <submittedName>
        <fullName evidence="2">Uncharacterized protein</fullName>
    </submittedName>
</protein>
<feature type="region of interest" description="Disordered" evidence="1">
    <location>
        <begin position="243"/>
        <end position="262"/>
    </location>
</feature>
<dbReference type="Proteomes" id="UP001318860">
    <property type="component" value="Unassembled WGS sequence"/>
</dbReference>
<sequence>MNDGYEHVKSQIILMDPLPIDQRSRTAANMVNLDAIDDSMQLIGDQQSQPKYLDIDGLIQHEVVKFPSRKWASSSGLESNSSKRGDAFKDAEFTSKHNSIPSQAERRHVDLTCISPGGETPSRMTRQVEKRHQGCGFANNSSLPTDSPGRESHLGRGFCNHRGYGFIKQTLFKINLNGDTPWIYHKQLIANDKLAKRGNTIKRLATNNRLAQQGGIVKGVKLVANIRLAKQGDIINGVELASNSSSRIDSPSKEIPSKEWSS</sequence>